<dbReference type="InterPro" id="IPR003838">
    <property type="entry name" value="ABC3_permease_C"/>
</dbReference>
<evidence type="ECO:0000256" key="6">
    <source>
        <dbReference type="ARBA" id="ARBA00022692"/>
    </source>
</evidence>
<proteinExistence type="inferred from homology"/>
<evidence type="ECO:0000256" key="1">
    <source>
        <dbReference type="ARBA" id="ARBA00004651"/>
    </source>
</evidence>
<dbReference type="Proteomes" id="UP001589776">
    <property type="component" value="Unassembled WGS sequence"/>
</dbReference>
<evidence type="ECO:0000256" key="8">
    <source>
        <dbReference type="ARBA" id="ARBA00023136"/>
    </source>
</evidence>
<keyword evidence="6 10" id="KW-0812">Transmembrane</keyword>
<protein>
    <recommendedName>
        <fullName evidence="4">Putative hemin transport system permease protein HrtB</fullName>
    </recommendedName>
</protein>
<dbReference type="PANTHER" id="PTHR43738">
    <property type="entry name" value="ABC TRANSPORTER, MEMBRANE PROTEIN"/>
    <property type="match status" value="1"/>
</dbReference>
<evidence type="ECO:0000313" key="13">
    <source>
        <dbReference type="EMBL" id="MFC0213430.1"/>
    </source>
</evidence>
<evidence type="ECO:0000256" key="9">
    <source>
        <dbReference type="ARBA" id="ARBA00024973"/>
    </source>
</evidence>
<dbReference type="PANTHER" id="PTHR43738:SF2">
    <property type="entry name" value="ABC TRANSPORTER PERMEASE"/>
    <property type="match status" value="1"/>
</dbReference>
<feature type="transmembrane region" description="Helical" evidence="10">
    <location>
        <begin position="323"/>
        <end position="353"/>
    </location>
</feature>
<comment type="caution">
    <text evidence="13">The sequence shown here is derived from an EMBL/GenBank/DDBJ whole genome shotgun (WGS) entry which is preliminary data.</text>
</comment>
<evidence type="ECO:0000259" key="11">
    <source>
        <dbReference type="Pfam" id="PF02687"/>
    </source>
</evidence>
<evidence type="ECO:0000256" key="4">
    <source>
        <dbReference type="ARBA" id="ARBA00016962"/>
    </source>
</evidence>
<keyword evidence="7 10" id="KW-1133">Transmembrane helix</keyword>
<dbReference type="EMBL" id="JBHLWN010000050">
    <property type="protein sequence ID" value="MFC0213430.1"/>
    <property type="molecule type" value="Genomic_DNA"/>
</dbReference>
<evidence type="ECO:0000256" key="2">
    <source>
        <dbReference type="ARBA" id="ARBA00008697"/>
    </source>
</evidence>
<dbReference type="InterPro" id="IPR051125">
    <property type="entry name" value="ABC-4/HrtB_transporter"/>
</dbReference>
<organism evidence="13 14">
    <name type="scientific">Paenibacillus chartarius</name>
    <dbReference type="NCBI Taxonomy" id="747481"/>
    <lineage>
        <taxon>Bacteria</taxon>
        <taxon>Bacillati</taxon>
        <taxon>Bacillota</taxon>
        <taxon>Bacilli</taxon>
        <taxon>Bacillales</taxon>
        <taxon>Paenibacillaceae</taxon>
        <taxon>Paenibacillus</taxon>
    </lineage>
</organism>
<dbReference type="RefSeq" id="WP_377470743.1">
    <property type="nucleotide sequence ID" value="NZ_JBHLWN010000050.1"/>
</dbReference>
<keyword evidence="14" id="KW-1185">Reference proteome</keyword>
<accession>A0ABV6DLA2</accession>
<gene>
    <name evidence="13" type="ORF">ACFFK0_13355</name>
</gene>
<evidence type="ECO:0000256" key="3">
    <source>
        <dbReference type="ARBA" id="ARBA00011131"/>
    </source>
</evidence>
<evidence type="ECO:0000256" key="5">
    <source>
        <dbReference type="ARBA" id="ARBA00022475"/>
    </source>
</evidence>
<dbReference type="Pfam" id="PF02687">
    <property type="entry name" value="FtsX"/>
    <property type="match status" value="1"/>
</dbReference>
<evidence type="ECO:0000313" key="14">
    <source>
        <dbReference type="Proteomes" id="UP001589776"/>
    </source>
</evidence>
<keyword evidence="8 10" id="KW-0472">Membrane</keyword>
<evidence type="ECO:0000256" key="10">
    <source>
        <dbReference type="SAM" id="Phobius"/>
    </source>
</evidence>
<feature type="transmembrane region" description="Helical" evidence="10">
    <location>
        <begin position="279"/>
        <end position="303"/>
    </location>
</feature>
<sequence>MMKTIQLLQYSFNGRRTSVLFMMIAMILAAALLFTVNTSSTSLREGIKQHSGVYEMIVGAEGSGMQLTLSSLLRVETPLGNIPYSVVEQLQKDARVLKAVPIGLGDSYYGYPIVGTTADYFTPFRPALPERFRLVSGAWFAKPGDTVIGYEVAKKLNLKVGDTFFGSHGLNDSGEEHHELSYVVTGILEPTGLADDRSLFTPLETIWAVHEHMEEPGSKSAESGDDHDQAATAIMLKVKQLGFAPGLKQELDRMDGVQAVFPLLYFRQLYDVFQMGERVAMILSGVAVLLALLAVVFALWGGLAQRRKEFTVLRALGMPRQRLIGSLLMEILMLAACSTLFGFLLSRLAFWGIQQYGRWEWAVSLPSVPSEPILVLYCFAILLIVLSLCFSPLLLGFRRSVHQSLQDMN</sequence>
<comment type="subcellular location">
    <subcellularLocation>
        <location evidence="1">Cell membrane</location>
        <topology evidence="1">Multi-pass membrane protein</topology>
    </subcellularLocation>
</comment>
<feature type="transmembrane region" description="Helical" evidence="10">
    <location>
        <begin position="373"/>
        <end position="395"/>
    </location>
</feature>
<comment type="similarity">
    <text evidence="2">Belongs to the ABC-4 integral membrane protein family. HrtB subfamily.</text>
</comment>
<feature type="domain" description="ABC3 transporter permease C-terminal" evidence="11">
    <location>
        <begin position="281"/>
        <end position="390"/>
    </location>
</feature>
<name>A0ABV6DLA2_9BACL</name>
<reference evidence="13 14" key="1">
    <citation type="submission" date="2024-09" db="EMBL/GenBank/DDBJ databases">
        <authorList>
            <person name="Sun Q."/>
            <person name="Mori K."/>
        </authorList>
    </citation>
    <scope>NUCLEOTIDE SEQUENCE [LARGE SCALE GENOMIC DNA]</scope>
    <source>
        <strain evidence="13 14">CCM 7759</strain>
    </source>
</reference>
<dbReference type="InterPro" id="IPR025857">
    <property type="entry name" value="MacB_PCD"/>
</dbReference>
<keyword evidence="5" id="KW-1003">Cell membrane</keyword>
<evidence type="ECO:0000259" key="12">
    <source>
        <dbReference type="Pfam" id="PF12704"/>
    </source>
</evidence>
<comment type="function">
    <text evidence="9">Part of the ABC transporter complex hrt involved in hemin import. Responsible for the translocation of the substrate across the membrane.</text>
</comment>
<comment type="subunit">
    <text evidence="3">The complex is composed of two ATP-binding proteins (HrtA), two transmembrane proteins (HrtB) and a solute-binding protein.</text>
</comment>
<evidence type="ECO:0000256" key="7">
    <source>
        <dbReference type="ARBA" id="ARBA00022989"/>
    </source>
</evidence>
<feature type="domain" description="MacB-like periplasmic core" evidence="12">
    <location>
        <begin position="19"/>
        <end position="213"/>
    </location>
</feature>
<dbReference type="Pfam" id="PF12704">
    <property type="entry name" value="MacB_PCD"/>
    <property type="match status" value="1"/>
</dbReference>